<proteinExistence type="predicted"/>
<reference evidence="8" key="1">
    <citation type="journal article" date="2017" name="Nat. Commun.">
        <title>The asparagus genome sheds light on the origin and evolution of a young Y chromosome.</title>
        <authorList>
            <person name="Harkess A."/>
            <person name="Zhou J."/>
            <person name="Xu C."/>
            <person name="Bowers J.E."/>
            <person name="Van der Hulst R."/>
            <person name="Ayyampalayam S."/>
            <person name="Mercati F."/>
            <person name="Riccardi P."/>
            <person name="McKain M.R."/>
            <person name="Kakrana A."/>
            <person name="Tang H."/>
            <person name="Ray J."/>
            <person name="Groenendijk J."/>
            <person name="Arikit S."/>
            <person name="Mathioni S.M."/>
            <person name="Nakano M."/>
            <person name="Shan H."/>
            <person name="Telgmann-Rauber A."/>
            <person name="Kanno A."/>
            <person name="Yue Z."/>
            <person name="Chen H."/>
            <person name="Li W."/>
            <person name="Chen Y."/>
            <person name="Xu X."/>
            <person name="Zhang Y."/>
            <person name="Luo S."/>
            <person name="Chen H."/>
            <person name="Gao J."/>
            <person name="Mao Z."/>
            <person name="Pires J.C."/>
            <person name="Luo M."/>
            <person name="Kudrna D."/>
            <person name="Wing R.A."/>
            <person name="Meyers B.C."/>
            <person name="Yi K."/>
            <person name="Kong H."/>
            <person name="Lavrijsen P."/>
            <person name="Sunseri F."/>
            <person name="Falavigna A."/>
            <person name="Ye Y."/>
            <person name="Leebens-Mack J.H."/>
            <person name="Chen G."/>
        </authorList>
    </citation>
    <scope>NUCLEOTIDE SEQUENCE [LARGE SCALE GENOMIC DNA]</scope>
    <source>
        <strain evidence="8">cv. DH0086</strain>
    </source>
</reference>
<keyword evidence="2 5" id="KW-0812">Transmembrane</keyword>
<name>A0A5P1EBV6_ASPOF</name>
<feature type="transmembrane region" description="Helical" evidence="5">
    <location>
        <begin position="42"/>
        <end position="63"/>
    </location>
</feature>
<keyword evidence="8" id="KW-1185">Reference proteome</keyword>
<feature type="transmembrane region" description="Helical" evidence="5">
    <location>
        <begin position="70"/>
        <end position="90"/>
    </location>
</feature>
<sequence length="159" mass="17088">MASSFIFLVLLLPWQVNAHGGHGHGDADGQDAGLRSKGLIAVKIYCLVILLLTTFAGGVSPYFYRWNESFLLLGTQFAGGIFLGTSMMHFLSDATETLGDLTDKSYPFSFMLASVGYALTMAGDVVISAVTRRSGRGGRVEAGSVDDEKEAIGMLIRVW</sequence>
<keyword evidence="4 5" id="KW-0472">Membrane</keyword>
<keyword evidence="3 5" id="KW-1133">Transmembrane helix</keyword>
<dbReference type="GO" id="GO:0016020">
    <property type="term" value="C:membrane"/>
    <property type="evidence" value="ECO:0007669"/>
    <property type="project" value="UniProtKB-SubCell"/>
</dbReference>
<protein>
    <recommendedName>
        <fullName evidence="9">Zinc transporter</fullName>
    </recommendedName>
</protein>
<gene>
    <name evidence="7" type="ORF">A4U43_C07F1520</name>
</gene>
<comment type="subcellular location">
    <subcellularLocation>
        <location evidence="1">Membrane</location>
        <topology evidence="1">Multi-pass membrane protein</topology>
    </subcellularLocation>
</comment>
<evidence type="ECO:0000256" key="3">
    <source>
        <dbReference type="ARBA" id="ARBA00022989"/>
    </source>
</evidence>
<evidence type="ECO:0000256" key="2">
    <source>
        <dbReference type="ARBA" id="ARBA00022692"/>
    </source>
</evidence>
<dbReference type="InterPro" id="IPR003689">
    <property type="entry name" value="ZIP"/>
</dbReference>
<feature type="signal peptide" evidence="6">
    <location>
        <begin position="1"/>
        <end position="18"/>
    </location>
</feature>
<dbReference type="Gramene" id="ONK62211">
    <property type="protein sequence ID" value="ONK62211"/>
    <property type="gene ID" value="A4U43_C07F1520"/>
</dbReference>
<dbReference type="PANTHER" id="PTHR11040:SF140">
    <property type="entry name" value="ZRT (ZRT), IRT- (IRT-) LIKE PROTEIN TRANSPORTER"/>
    <property type="match status" value="1"/>
</dbReference>
<organism evidence="7 8">
    <name type="scientific">Asparagus officinalis</name>
    <name type="common">Garden asparagus</name>
    <dbReference type="NCBI Taxonomy" id="4686"/>
    <lineage>
        <taxon>Eukaryota</taxon>
        <taxon>Viridiplantae</taxon>
        <taxon>Streptophyta</taxon>
        <taxon>Embryophyta</taxon>
        <taxon>Tracheophyta</taxon>
        <taxon>Spermatophyta</taxon>
        <taxon>Magnoliopsida</taxon>
        <taxon>Liliopsida</taxon>
        <taxon>Asparagales</taxon>
        <taxon>Asparagaceae</taxon>
        <taxon>Asparagoideae</taxon>
        <taxon>Asparagus</taxon>
    </lineage>
</organism>
<dbReference type="Pfam" id="PF02535">
    <property type="entry name" value="Zip"/>
    <property type="match status" value="1"/>
</dbReference>
<keyword evidence="6" id="KW-0732">Signal</keyword>
<dbReference type="Proteomes" id="UP000243459">
    <property type="component" value="Chromosome 7"/>
</dbReference>
<accession>A0A5P1EBV6</accession>
<evidence type="ECO:0000256" key="4">
    <source>
        <dbReference type="ARBA" id="ARBA00023136"/>
    </source>
</evidence>
<evidence type="ECO:0008006" key="9">
    <source>
        <dbReference type="Google" id="ProtNLM"/>
    </source>
</evidence>
<dbReference type="PANTHER" id="PTHR11040">
    <property type="entry name" value="ZINC/IRON TRANSPORTER"/>
    <property type="match status" value="1"/>
</dbReference>
<evidence type="ECO:0000313" key="7">
    <source>
        <dbReference type="EMBL" id="ONK62211.1"/>
    </source>
</evidence>
<dbReference type="AlphaFoldDB" id="A0A5P1EBV6"/>
<evidence type="ECO:0000256" key="5">
    <source>
        <dbReference type="SAM" id="Phobius"/>
    </source>
</evidence>
<feature type="chain" id="PRO_5024328424" description="Zinc transporter" evidence="6">
    <location>
        <begin position="19"/>
        <end position="159"/>
    </location>
</feature>
<dbReference type="GO" id="GO:0005385">
    <property type="term" value="F:zinc ion transmembrane transporter activity"/>
    <property type="evidence" value="ECO:0007669"/>
    <property type="project" value="TreeGrafter"/>
</dbReference>
<evidence type="ECO:0000313" key="8">
    <source>
        <dbReference type="Proteomes" id="UP000243459"/>
    </source>
</evidence>
<feature type="transmembrane region" description="Helical" evidence="5">
    <location>
        <begin position="110"/>
        <end position="130"/>
    </location>
</feature>
<evidence type="ECO:0000256" key="6">
    <source>
        <dbReference type="SAM" id="SignalP"/>
    </source>
</evidence>
<dbReference type="EMBL" id="CM007387">
    <property type="protein sequence ID" value="ONK62211.1"/>
    <property type="molecule type" value="Genomic_DNA"/>
</dbReference>
<evidence type="ECO:0000256" key="1">
    <source>
        <dbReference type="ARBA" id="ARBA00004141"/>
    </source>
</evidence>